<sequence length="136" mass="15634">MPMQDGTSCWSAEGITCYSTYCFIKQYFGEAYAEERYLKQWRQGWDTYRNAFYIQHPEYLEKLSAGDVSNILGAFVSMRLYDIMPLMMLKGEAALGGTEVFQKKLSQLYMTHLGQPIPYEDFLTATGLTKEAMELA</sequence>
<reference evidence="1" key="1">
    <citation type="submission" date="2019-08" db="EMBL/GenBank/DDBJ databases">
        <authorList>
            <person name="Kucharzyk K."/>
            <person name="Murdoch R.W."/>
            <person name="Higgins S."/>
            <person name="Loffler F."/>
        </authorList>
    </citation>
    <scope>NUCLEOTIDE SEQUENCE</scope>
</reference>
<dbReference type="AlphaFoldDB" id="A0A644Z918"/>
<dbReference type="InterPro" id="IPR027268">
    <property type="entry name" value="Peptidase_M4/M1_CTD_sf"/>
</dbReference>
<proteinExistence type="predicted"/>
<accession>A0A644Z918</accession>
<dbReference type="EMBL" id="VSSQ01006978">
    <property type="protein sequence ID" value="MPM34454.1"/>
    <property type="molecule type" value="Genomic_DNA"/>
</dbReference>
<comment type="caution">
    <text evidence="1">The sequence shown here is derived from an EMBL/GenBank/DDBJ whole genome shotgun (WGS) entry which is preliminary data.</text>
</comment>
<gene>
    <name evidence="1" type="ORF">SDC9_81037</name>
</gene>
<protein>
    <submittedName>
        <fullName evidence="1">Uncharacterized protein</fullName>
    </submittedName>
</protein>
<dbReference type="Gene3D" id="1.10.390.10">
    <property type="entry name" value="Neutral Protease Domain 2"/>
    <property type="match status" value="1"/>
</dbReference>
<organism evidence="1">
    <name type="scientific">bioreactor metagenome</name>
    <dbReference type="NCBI Taxonomy" id="1076179"/>
    <lineage>
        <taxon>unclassified sequences</taxon>
        <taxon>metagenomes</taxon>
        <taxon>ecological metagenomes</taxon>
    </lineage>
</organism>
<evidence type="ECO:0000313" key="1">
    <source>
        <dbReference type="EMBL" id="MPM34454.1"/>
    </source>
</evidence>
<dbReference type="SUPFAM" id="SSF55486">
    <property type="entry name" value="Metalloproteases ('zincins'), catalytic domain"/>
    <property type="match status" value="1"/>
</dbReference>
<name>A0A644Z918_9ZZZZ</name>